<keyword evidence="3" id="KW-1185">Reference proteome</keyword>
<organism evidence="2 3">
    <name type="scientific">Cnephaeus nilssonii</name>
    <name type="common">Northern bat</name>
    <name type="synonym">Eptesicus nilssonii</name>
    <dbReference type="NCBI Taxonomy" id="3371016"/>
    <lineage>
        <taxon>Eukaryota</taxon>
        <taxon>Metazoa</taxon>
        <taxon>Chordata</taxon>
        <taxon>Craniata</taxon>
        <taxon>Vertebrata</taxon>
        <taxon>Euteleostomi</taxon>
        <taxon>Mammalia</taxon>
        <taxon>Eutheria</taxon>
        <taxon>Laurasiatheria</taxon>
        <taxon>Chiroptera</taxon>
        <taxon>Yangochiroptera</taxon>
        <taxon>Vespertilionidae</taxon>
        <taxon>Cnephaeus</taxon>
    </lineage>
</organism>
<feature type="region of interest" description="Disordered" evidence="1">
    <location>
        <begin position="116"/>
        <end position="140"/>
    </location>
</feature>
<sequence length="528" mass="56263">MKSAGEDAVKIAEVTTKDLEYCMNSVQTAAAGSAACRRHPAAPLNGRVAPLSGRGPSKVAELGACLLRHQPTGTQLHREKRKREWQRFHCIHTKTSLLVLLVKCKSQVPTHPQCLKIAQDSDPAGPTPIGRDPDPAGPTLVKPRWVGGRSLRFPPNPPSSPHWVGGAASGPPTRCRVGGHGPRSPSLGQGARLEVPHQALPGGGRGLRLPIKPAWRWGGGHGLRSPVKPHRAGGAASGPLPRPSATQPQNNFPNNVLEDPYHYSIIPSINLNTYVKFKSHPQESLQPKSITCPLNFDSSFSNSDVNKNHQRILKELRSHGKLKLASHPRGGEKCSFGKRPRSSVHRTPGSRLLLGERGVRAPRETEAGDRTHPSPGPGGSGARRGAASPTRTRDHHLATAGTERLEAVTTGPECSFSGVRVPLWLPGPTSAAGRSGRARHKGRGRERRCPSAPGAGRHGERLGGGGSRRSPGTPPPAAPRALGTRRGGRQASAHLDEELNEGLFVLLLQPFSGIDNAMAGSTRLRGQR</sequence>
<evidence type="ECO:0000313" key="2">
    <source>
        <dbReference type="EMBL" id="KAK1340364.1"/>
    </source>
</evidence>
<gene>
    <name evidence="2" type="ORF">QTO34_018933</name>
</gene>
<dbReference type="AlphaFoldDB" id="A0AA40LQV4"/>
<accession>A0AA40LQV4</accession>
<evidence type="ECO:0000256" key="1">
    <source>
        <dbReference type="SAM" id="MobiDB-lite"/>
    </source>
</evidence>
<dbReference type="Proteomes" id="UP001177744">
    <property type="component" value="Unassembled WGS sequence"/>
</dbReference>
<proteinExistence type="predicted"/>
<protein>
    <submittedName>
        <fullName evidence="2">Uncharacterized protein</fullName>
    </submittedName>
</protein>
<feature type="region of interest" description="Disordered" evidence="1">
    <location>
        <begin position="222"/>
        <end position="252"/>
    </location>
</feature>
<reference evidence="2" key="1">
    <citation type="submission" date="2023-06" db="EMBL/GenBank/DDBJ databases">
        <title>Reference genome for the Northern bat (Eptesicus nilssonii), a most northern bat species.</title>
        <authorList>
            <person name="Laine V.N."/>
            <person name="Pulliainen A.T."/>
            <person name="Lilley T.M."/>
        </authorList>
    </citation>
    <scope>NUCLEOTIDE SEQUENCE</scope>
    <source>
        <strain evidence="2">BLF_Eptnil</strain>
        <tissue evidence="2">Kidney</tissue>
    </source>
</reference>
<evidence type="ECO:0000313" key="3">
    <source>
        <dbReference type="Proteomes" id="UP001177744"/>
    </source>
</evidence>
<feature type="region of interest" description="Disordered" evidence="1">
    <location>
        <begin position="152"/>
        <end position="189"/>
    </location>
</feature>
<feature type="compositionally biased region" description="Basic and acidic residues" evidence="1">
    <location>
        <begin position="357"/>
        <end position="372"/>
    </location>
</feature>
<comment type="caution">
    <text evidence="2">The sequence shown here is derived from an EMBL/GenBank/DDBJ whole genome shotgun (WGS) entry which is preliminary data.</text>
</comment>
<feature type="region of interest" description="Disordered" evidence="1">
    <location>
        <begin position="318"/>
        <end position="491"/>
    </location>
</feature>
<feature type="compositionally biased region" description="Basic residues" evidence="1">
    <location>
        <begin position="436"/>
        <end position="446"/>
    </location>
</feature>
<dbReference type="EMBL" id="JAULJE010000008">
    <property type="protein sequence ID" value="KAK1340364.1"/>
    <property type="molecule type" value="Genomic_DNA"/>
</dbReference>
<name>A0AA40LQV4_CNENI</name>